<keyword evidence="3" id="KW-1185">Reference proteome</keyword>
<dbReference type="OrthoDB" id="1936797at2"/>
<feature type="transmembrane region" description="Helical" evidence="1">
    <location>
        <begin position="36"/>
        <end position="59"/>
    </location>
</feature>
<feature type="transmembrane region" description="Helical" evidence="1">
    <location>
        <begin position="7"/>
        <end position="30"/>
    </location>
</feature>
<dbReference type="AlphaFoldDB" id="A0A0H5SSX1"/>
<dbReference type="Proteomes" id="UP000236497">
    <property type="component" value="Unassembled WGS sequence"/>
</dbReference>
<keyword evidence="1" id="KW-0472">Membrane</keyword>
<proteinExistence type="predicted"/>
<keyword evidence="1" id="KW-0812">Transmembrane</keyword>
<name>A0A0H5SSX1_HERHM</name>
<evidence type="ECO:0000313" key="3">
    <source>
        <dbReference type="Proteomes" id="UP000236497"/>
    </source>
</evidence>
<dbReference type="EMBL" id="CVTD020000007">
    <property type="protein sequence ID" value="CRZ33403.1"/>
    <property type="molecule type" value="Genomic_DNA"/>
</dbReference>
<sequence length="85" mass="9612">MNKVKRISAIIGIIAILSLYLVTLLLAIFASDKAPGLFMASAFCTVIIPIMIHLFLAVYERVYKKQDIKDYNFNDPEDTDNSENE</sequence>
<protein>
    <submittedName>
        <fullName evidence="2">Uncharacterized protein</fullName>
    </submittedName>
</protein>
<dbReference type="RefSeq" id="WP_103201586.1">
    <property type="nucleotide sequence ID" value="NZ_CVTD020000007.1"/>
</dbReference>
<accession>A0A0H5SSX1</accession>
<evidence type="ECO:0000256" key="1">
    <source>
        <dbReference type="SAM" id="Phobius"/>
    </source>
</evidence>
<keyword evidence="1" id="KW-1133">Transmembrane helix</keyword>
<evidence type="ECO:0000313" key="2">
    <source>
        <dbReference type="EMBL" id="CRZ33403.1"/>
    </source>
</evidence>
<gene>
    <name evidence="2" type="ORF">HHT355_0189</name>
</gene>
<reference evidence="2 3" key="1">
    <citation type="submission" date="2015-06" db="EMBL/GenBank/DDBJ databases">
        <authorList>
            <person name="Wibberg Daniel"/>
        </authorList>
    </citation>
    <scope>NUCLEOTIDE SEQUENCE [LARGE SCALE GENOMIC DNA]</scope>
    <source>
        <strain evidence="2 3">T3/55T</strain>
    </source>
</reference>
<organism evidence="2 3">
    <name type="scientific">Herbinix hemicellulosilytica</name>
    <dbReference type="NCBI Taxonomy" id="1564487"/>
    <lineage>
        <taxon>Bacteria</taxon>
        <taxon>Bacillati</taxon>
        <taxon>Bacillota</taxon>
        <taxon>Clostridia</taxon>
        <taxon>Lachnospirales</taxon>
        <taxon>Lachnospiraceae</taxon>
        <taxon>Herbinix</taxon>
    </lineage>
</organism>